<dbReference type="Pfam" id="PF01408">
    <property type="entry name" value="GFO_IDH_MocA"/>
    <property type="match status" value="1"/>
</dbReference>
<evidence type="ECO:0000259" key="3">
    <source>
        <dbReference type="Pfam" id="PF01408"/>
    </source>
</evidence>
<evidence type="ECO:0000256" key="1">
    <source>
        <dbReference type="ARBA" id="ARBA00010928"/>
    </source>
</evidence>
<keyword evidence="2" id="KW-0560">Oxidoreductase</keyword>
<accession>A0A4Q2U310</accession>
<reference evidence="5 6" key="2">
    <citation type="submission" date="2019-02" db="EMBL/GenBank/DDBJ databases">
        <title>'Lichenibacterium ramalinii' gen. nov. sp. nov., 'Lichenibacterium minor' gen. nov. sp. nov.</title>
        <authorList>
            <person name="Pankratov T."/>
        </authorList>
    </citation>
    <scope>NUCLEOTIDE SEQUENCE [LARGE SCALE GENOMIC DNA]</scope>
    <source>
        <strain evidence="5 6">RmlP026</strain>
    </source>
</reference>
<feature type="domain" description="Gfo/Idh/MocA-like oxidoreductase N-terminal" evidence="3">
    <location>
        <begin position="21"/>
        <end position="138"/>
    </location>
</feature>
<sequence>MTFPRHLPRPRILDQDRVPRLRWGIAGPGWIAERFVSALKAHTHQQVVAVQSSDPARARAFAERMGVPRSFGGRDMLADPEVDVVYVATVHNRHLPDALAAIEAGKHVLVEKPLALNAGEGRRLRDAARERGVFLMEAYWADFLPKFDVIRQLLADGALGDVRTVIADHGEWFGPDHRIMRADLAGGPMLDLGTYPVALATGVLGRPDRIVAAGGDMPGGVNGQCSMLLSHSGGAQSVLHTSILGHTPGDATISGTGGMLTVPGRFYTPGPFTLTANDLSTRLVFEEERNHYAQLFHQAVHLASCVGEGRIESPVRSLDDSLLTLEVMDEARRQLDIVFQEEQPTAHKQAGPS</sequence>
<evidence type="ECO:0000313" key="5">
    <source>
        <dbReference type="EMBL" id="RYC29257.1"/>
    </source>
</evidence>
<dbReference type="SUPFAM" id="SSF51735">
    <property type="entry name" value="NAD(P)-binding Rossmann-fold domains"/>
    <property type="match status" value="1"/>
</dbReference>
<comment type="caution">
    <text evidence="5">The sequence shown here is derived from an EMBL/GenBank/DDBJ whole genome shotgun (WGS) entry which is preliminary data.</text>
</comment>
<dbReference type="PANTHER" id="PTHR22604">
    <property type="entry name" value="OXIDOREDUCTASES"/>
    <property type="match status" value="1"/>
</dbReference>
<feature type="domain" description="GFO/IDH/MocA-like oxidoreductase" evidence="4">
    <location>
        <begin position="150"/>
        <end position="260"/>
    </location>
</feature>
<dbReference type="InterPro" id="IPR055170">
    <property type="entry name" value="GFO_IDH_MocA-like_dom"/>
</dbReference>
<dbReference type="InterPro" id="IPR036291">
    <property type="entry name" value="NAD(P)-bd_dom_sf"/>
</dbReference>
<organism evidence="5 6">
    <name type="scientific">Lichenibacterium minor</name>
    <dbReference type="NCBI Taxonomy" id="2316528"/>
    <lineage>
        <taxon>Bacteria</taxon>
        <taxon>Pseudomonadati</taxon>
        <taxon>Pseudomonadota</taxon>
        <taxon>Alphaproteobacteria</taxon>
        <taxon>Hyphomicrobiales</taxon>
        <taxon>Lichenihabitantaceae</taxon>
        <taxon>Lichenibacterium</taxon>
    </lineage>
</organism>
<reference evidence="5 6" key="1">
    <citation type="submission" date="2018-12" db="EMBL/GenBank/DDBJ databases">
        <authorList>
            <person name="Grouzdev D.S."/>
            <person name="Krutkina M.S."/>
        </authorList>
    </citation>
    <scope>NUCLEOTIDE SEQUENCE [LARGE SCALE GENOMIC DNA]</scope>
    <source>
        <strain evidence="5 6">RmlP026</strain>
    </source>
</reference>
<dbReference type="PANTHER" id="PTHR22604:SF105">
    <property type="entry name" value="TRANS-1,2-DIHYDROBENZENE-1,2-DIOL DEHYDROGENASE"/>
    <property type="match status" value="1"/>
</dbReference>
<dbReference type="InterPro" id="IPR050984">
    <property type="entry name" value="Gfo/Idh/MocA_domain"/>
</dbReference>
<dbReference type="OrthoDB" id="9792935at2"/>
<evidence type="ECO:0000313" key="6">
    <source>
        <dbReference type="Proteomes" id="UP000290759"/>
    </source>
</evidence>
<dbReference type="Proteomes" id="UP000290759">
    <property type="component" value="Unassembled WGS sequence"/>
</dbReference>
<dbReference type="Gene3D" id="3.40.50.720">
    <property type="entry name" value="NAD(P)-binding Rossmann-like Domain"/>
    <property type="match status" value="1"/>
</dbReference>
<proteinExistence type="inferred from homology"/>
<evidence type="ECO:0000256" key="2">
    <source>
        <dbReference type="ARBA" id="ARBA00023002"/>
    </source>
</evidence>
<gene>
    <name evidence="5" type="ORF">D3273_24905</name>
</gene>
<dbReference type="Gene3D" id="3.30.360.10">
    <property type="entry name" value="Dihydrodipicolinate Reductase, domain 2"/>
    <property type="match status" value="1"/>
</dbReference>
<protein>
    <submittedName>
        <fullName evidence="5">Gfo/Idh/MocA family oxidoreductase</fullName>
    </submittedName>
</protein>
<dbReference type="AlphaFoldDB" id="A0A4Q2U310"/>
<dbReference type="SUPFAM" id="SSF55347">
    <property type="entry name" value="Glyceraldehyde-3-phosphate dehydrogenase-like, C-terminal domain"/>
    <property type="match status" value="1"/>
</dbReference>
<dbReference type="Pfam" id="PF22725">
    <property type="entry name" value="GFO_IDH_MocA_C3"/>
    <property type="match status" value="1"/>
</dbReference>
<keyword evidence="6" id="KW-1185">Reference proteome</keyword>
<dbReference type="RefSeq" id="WP_129229663.1">
    <property type="nucleotide sequence ID" value="NZ_QYBB01000060.1"/>
</dbReference>
<dbReference type="InterPro" id="IPR000683">
    <property type="entry name" value="Gfo/Idh/MocA-like_OxRdtase_N"/>
</dbReference>
<dbReference type="GO" id="GO:0000166">
    <property type="term" value="F:nucleotide binding"/>
    <property type="evidence" value="ECO:0007669"/>
    <property type="project" value="InterPro"/>
</dbReference>
<dbReference type="GO" id="GO:0016491">
    <property type="term" value="F:oxidoreductase activity"/>
    <property type="evidence" value="ECO:0007669"/>
    <property type="project" value="UniProtKB-KW"/>
</dbReference>
<comment type="similarity">
    <text evidence="1">Belongs to the Gfo/Idh/MocA family.</text>
</comment>
<dbReference type="EMBL" id="QYBB01000060">
    <property type="protein sequence ID" value="RYC29257.1"/>
    <property type="molecule type" value="Genomic_DNA"/>
</dbReference>
<evidence type="ECO:0000259" key="4">
    <source>
        <dbReference type="Pfam" id="PF22725"/>
    </source>
</evidence>
<name>A0A4Q2U310_9HYPH</name>